<evidence type="ECO:0000313" key="2">
    <source>
        <dbReference type="Proteomes" id="UP000270094"/>
    </source>
</evidence>
<evidence type="ECO:0000313" key="1">
    <source>
        <dbReference type="EMBL" id="VDM76500.1"/>
    </source>
</evidence>
<dbReference type="EMBL" id="UYYB01097131">
    <property type="protein sequence ID" value="VDM76500.1"/>
    <property type="molecule type" value="Genomic_DNA"/>
</dbReference>
<reference evidence="1 2" key="1">
    <citation type="submission" date="2018-11" db="EMBL/GenBank/DDBJ databases">
        <authorList>
            <consortium name="Pathogen Informatics"/>
        </authorList>
    </citation>
    <scope>NUCLEOTIDE SEQUENCE [LARGE SCALE GENOMIC DNA]</scope>
</reference>
<accession>A0A3P7ITQ7</accession>
<protein>
    <submittedName>
        <fullName evidence="1">Uncharacterized protein</fullName>
    </submittedName>
</protein>
<sequence length="68" mass="7578">MHNRKHHHQNVVGFEQSHVVEEIVAFPSPKAADAKIMHNSCNIHTVFALLLAVSQWEDTGLAHDVLNG</sequence>
<proteinExistence type="predicted"/>
<keyword evidence="2" id="KW-1185">Reference proteome</keyword>
<dbReference type="AlphaFoldDB" id="A0A3P7ITQ7"/>
<name>A0A3P7ITQ7_STRVU</name>
<gene>
    <name evidence="1" type="ORF">SVUK_LOCUS11498</name>
</gene>
<dbReference type="Proteomes" id="UP000270094">
    <property type="component" value="Unassembled WGS sequence"/>
</dbReference>
<organism evidence="1 2">
    <name type="scientific">Strongylus vulgaris</name>
    <name type="common">Blood worm</name>
    <dbReference type="NCBI Taxonomy" id="40348"/>
    <lineage>
        <taxon>Eukaryota</taxon>
        <taxon>Metazoa</taxon>
        <taxon>Ecdysozoa</taxon>
        <taxon>Nematoda</taxon>
        <taxon>Chromadorea</taxon>
        <taxon>Rhabditida</taxon>
        <taxon>Rhabditina</taxon>
        <taxon>Rhabditomorpha</taxon>
        <taxon>Strongyloidea</taxon>
        <taxon>Strongylidae</taxon>
        <taxon>Strongylus</taxon>
    </lineage>
</organism>